<evidence type="ECO:0000313" key="2">
    <source>
        <dbReference type="EMBL" id="MDG6780589.1"/>
    </source>
</evidence>
<evidence type="ECO:0000259" key="1">
    <source>
        <dbReference type="Pfam" id="PF01610"/>
    </source>
</evidence>
<comment type="caution">
    <text evidence="2">The sequence shown here is derived from an EMBL/GenBank/DDBJ whole genome shotgun (WGS) entry which is preliminary data.</text>
</comment>
<sequence>MYNSVVVGLSNARVEATNTHLRALTKRAYGFHSPEALIAMSTLTRGGACPALPHQ</sequence>
<gene>
    <name evidence="2" type="ORF">QBL07_07045</name>
</gene>
<dbReference type="AlphaFoldDB" id="A0AAW6RBD1"/>
<protein>
    <submittedName>
        <fullName evidence="2">Transposase</fullName>
    </submittedName>
</protein>
<accession>A0AAW6RBD1</accession>
<dbReference type="EMBL" id="JARUXG010000003">
    <property type="protein sequence ID" value="MDG6780589.1"/>
    <property type="molecule type" value="Genomic_DNA"/>
</dbReference>
<proteinExistence type="predicted"/>
<reference evidence="2" key="1">
    <citation type="submission" date="2023-04" db="EMBL/GenBank/DDBJ databases">
        <title>Characterization and analysis of the complete genome of Gordonia rubripertincta 112, the degrader of aromatic and aliphatic compounds.</title>
        <authorList>
            <person name="Frantsuzova E."/>
            <person name="Bogun A."/>
            <person name="Delegan Y."/>
        </authorList>
    </citation>
    <scope>NUCLEOTIDE SEQUENCE</scope>
    <source>
        <strain evidence="2">112</strain>
    </source>
</reference>
<dbReference type="Pfam" id="PF01610">
    <property type="entry name" value="DDE_Tnp_ISL3"/>
    <property type="match status" value="1"/>
</dbReference>
<dbReference type="InterPro" id="IPR002560">
    <property type="entry name" value="Transposase_DDE"/>
</dbReference>
<feature type="domain" description="Transposase IS204/IS1001/IS1096/IS1165 DDE" evidence="1">
    <location>
        <begin position="3"/>
        <end position="40"/>
    </location>
</feature>
<organism evidence="2">
    <name type="scientific">Gordonia rubripertincta</name>
    <name type="common">Rhodococcus corallinus</name>
    <dbReference type="NCBI Taxonomy" id="36822"/>
    <lineage>
        <taxon>Bacteria</taxon>
        <taxon>Bacillati</taxon>
        <taxon>Actinomycetota</taxon>
        <taxon>Actinomycetes</taxon>
        <taxon>Mycobacteriales</taxon>
        <taxon>Gordoniaceae</taxon>
        <taxon>Gordonia</taxon>
    </lineage>
</organism>
<name>A0AAW6RBD1_GORRU</name>